<evidence type="ECO:0000259" key="6">
    <source>
        <dbReference type="Pfam" id="PF13193"/>
    </source>
</evidence>
<dbReference type="Gene3D" id="3.40.50.12780">
    <property type="entry name" value="N-terminal domain of ligase-like"/>
    <property type="match status" value="1"/>
</dbReference>
<dbReference type="EMBL" id="JASXSZ010000001">
    <property type="protein sequence ID" value="MDL9978477.1"/>
    <property type="molecule type" value="Genomic_DNA"/>
</dbReference>
<keyword evidence="3" id="KW-0547">Nucleotide-binding</keyword>
<dbReference type="InterPro" id="IPR042099">
    <property type="entry name" value="ANL_N_sf"/>
</dbReference>
<dbReference type="PROSITE" id="PS00455">
    <property type="entry name" value="AMP_BINDING"/>
    <property type="match status" value="1"/>
</dbReference>
<evidence type="ECO:0000256" key="2">
    <source>
        <dbReference type="ARBA" id="ARBA00022598"/>
    </source>
</evidence>
<feature type="domain" description="AMP-binding enzyme C-terminal" evidence="6">
    <location>
        <begin position="541"/>
        <end position="616"/>
    </location>
</feature>
<evidence type="ECO:0000313" key="8">
    <source>
        <dbReference type="Proteomes" id="UP001235064"/>
    </source>
</evidence>
<evidence type="ECO:0000259" key="5">
    <source>
        <dbReference type="Pfam" id="PF00501"/>
    </source>
</evidence>
<dbReference type="InterPro" id="IPR025110">
    <property type="entry name" value="AMP-bd_C"/>
</dbReference>
<gene>
    <name evidence="7" type="ORF">QSV35_03955</name>
</gene>
<dbReference type="InterPro" id="IPR020845">
    <property type="entry name" value="AMP-binding_CS"/>
</dbReference>
<dbReference type="Gene3D" id="3.30.300.30">
    <property type="match status" value="1"/>
</dbReference>
<dbReference type="RefSeq" id="WP_286286925.1">
    <property type="nucleotide sequence ID" value="NZ_JASXSZ010000001.1"/>
</dbReference>
<dbReference type="Pfam" id="PF00501">
    <property type="entry name" value="AMP-binding"/>
    <property type="match status" value="1"/>
</dbReference>
<dbReference type="PANTHER" id="PTHR42921:SF1">
    <property type="entry name" value="ACETOACETYL-COA SYNTHETASE"/>
    <property type="match status" value="1"/>
</dbReference>
<protein>
    <submittedName>
        <fullName evidence="7">Acetoacetate--CoA ligase</fullName>
        <ecNumber evidence="7">6.2.1.16</ecNumber>
    </submittedName>
</protein>
<dbReference type="SUPFAM" id="SSF56801">
    <property type="entry name" value="Acetyl-CoA synthetase-like"/>
    <property type="match status" value="1"/>
</dbReference>
<dbReference type="NCBIfam" id="TIGR01217">
    <property type="entry name" value="ac_ac_CoA_syn"/>
    <property type="match status" value="1"/>
</dbReference>
<proteinExistence type="inferred from homology"/>
<evidence type="ECO:0000313" key="7">
    <source>
        <dbReference type="EMBL" id="MDL9978477.1"/>
    </source>
</evidence>
<dbReference type="Proteomes" id="UP001235064">
    <property type="component" value="Unassembled WGS sequence"/>
</dbReference>
<dbReference type="GO" id="GO:0030729">
    <property type="term" value="F:acetoacetate-CoA ligase activity"/>
    <property type="evidence" value="ECO:0007669"/>
    <property type="project" value="UniProtKB-EC"/>
</dbReference>
<dbReference type="NCBIfam" id="NF002937">
    <property type="entry name" value="PRK03584.1"/>
    <property type="match status" value="1"/>
</dbReference>
<keyword evidence="2 7" id="KW-0436">Ligase</keyword>
<keyword evidence="8" id="KW-1185">Reference proteome</keyword>
<sequence>MTEIMWRPDPARPTRMGTFIDFAATRGAPLQIGARDYRALWEWSVGDPSGFWDAVRVHFEVMGDGFAGPALAEERMPGAVWYPEARVNFAENILRPASDPARRDETAVIDITEDDEITRITWGELATWVARVAAQLTDAGIRPGDRVSAVLPNIPEAIVALLATASIGAVWSICSPDLAADAIVARIAQLEPRVLIGTTGYVFNGRRFDRRDELREVAERLPTVETLLVVGDADGDILFSGSRIGALAPRSGQMDEVPSFVRLPFDHPLWVLFSSGTTGTPKGIVHGHGGILLEALKGTGLQQDMGPGDVYYVAANTSWMVWNTLATNLASGATVVTYAGSPTLGDPARQFDVIERTGVTMFGVGAAYLSLVEKSGARPRERWCLRTLRSILSTGSPLPPSTWRWVHEAVKADVHLGSDSGGTDICSGFVGSNPLSPVHLGESQGPLLGVAVESWDASGRRVVGEVGEMVVTRPMPSMPVRLWNDPGDARYRESYFALFSGVWAQGDWIEETARGGFIVHGRSDATLNRQGVRLGSGDIYAAIQDLPEIADSVVLGIETPDGGYWMPLFVRLTAGVDLDDALRDRVNTTIRTRTSARHVPDEIIACPDIPVTHAGKRIEVPLKKLFMGRPLDLDAVRGTLADPDSLAWFLERANP</sequence>
<dbReference type="InterPro" id="IPR045851">
    <property type="entry name" value="AMP-bd_C_sf"/>
</dbReference>
<dbReference type="Pfam" id="PF13193">
    <property type="entry name" value="AMP-binding_C"/>
    <property type="match status" value="1"/>
</dbReference>
<dbReference type="PANTHER" id="PTHR42921">
    <property type="entry name" value="ACETOACETYL-COA SYNTHETASE"/>
    <property type="match status" value="1"/>
</dbReference>
<dbReference type="InterPro" id="IPR000873">
    <property type="entry name" value="AMP-dep_synth/lig_dom"/>
</dbReference>
<name>A0ABT7MVJ5_9MICO</name>
<comment type="similarity">
    <text evidence="1">Belongs to the ATP-dependent AMP-binding enzyme family.</text>
</comment>
<reference evidence="7 8" key="1">
    <citation type="submission" date="2023-06" db="EMBL/GenBank/DDBJ databases">
        <title>Microbacterium sp. nov., isolated from a waste landfill.</title>
        <authorList>
            <person name="Wen W."/>
        </authorList>
    </citation>
    <scope>NUCLEOTIDE SEQUENCE [LARGE SCALE GENOMIC DNA]</scope>
    <source>
        <strain evidence="7 8">ASV49</strain>
    </source>
</reference>
<dbReference type="EC" id="6.2.1.16" evidence="7"/>
<evidence type="ECO:0000256" key="3">
    <source>
        <dbReference type="ARBA" id="ARBA00022741"/>
    </source>
</evidence>
<evidence type="ECO:0000256" key="1">
    <source>
        <dbReference type="ARBA" id="ARBA00006432"/>
    </source>
</evidence>
<keyword evidence="4" id="KW-0067">ATP-binding</keyword>
<dbReference type="InterPro" id="IPR005914">
    <property type="entry name" value="Acac_CoA_synth"/>
</dbReference>
<evidence type="ECO:0000256" key="4">
    <source>
        <dbReference type="ARBA" id="ARBA00022840"/>
    </source>
</evidence>
<comment type="caution">
    <text evidence="7">The sequence shown here is derived from an EMBL/GenBank/DDBJ whole genome shotgun (WGS) entry which is preliminary data.</text>
</comment>
<feature type="domain" description="AMP-dependent synthetase/ligase" evidence="5">
    <location>
        <begin position="102"/>
        <end position="474"/>
    </location>
</feature>
<organism evidence="7 8">
    <name type="scientific">Microbacterium candidum</name>
    <dbReference type="NCBI Taxonomy" id="3041922"/>
    <lineage>
        <taxon>Bacteria</taxon>
        <taxon>Bacillati</taxon>
        <taxon>Actinomycetota</taxon>
        <taxon>Actinomycetes</taxon>
        <taxon>Micrococcales</taxon>
        <taxon>Microbacteriaceae</taxon>
        <taxon>Microbacterium</taxon>
    </lineage>
</organism>
<accession>A0ABT7MVJ5</accession>